<organism evidence="4 5">
    <name type="scientific">Cetraspora pellucida</name>
    <dbReference type="NCBI Taxonomy" id="1433469"/>
    <lineage>
        <taxon>Eukaryota</taxon>
        <taxon>Fungi</taxon>
        <taxon>Fungi incertae sedis</taxon>
        <taxon>Mucoromycota</taxon>
        <taxon>Glomeromycotina</taxon>
        <taxon>Glomeromycetes</taxon>
        <taxon>Diversisporales</taxon>
        <taxon>Gigasporaceae</taxon>
        <taxon>Cetraspora</taxon>
    </lineage>
</organism>
<gene>
    <name evidence="4" type="ORF">CPELLU_LOCUS2730</name>
</gene>
<dbReference type="InterPro" id="IPR053002">
    <property type="entry name" value="Metalloproteinase_M10B"/>
</dbReference>
<evidence type="ECO:0000313" key="5">
    <source>
        <dbReference type="Proteomes" id="UP000789759"/>
    </source>
</evidence>
<evidence type="ECO:0000256" key="2">
    <source>
        <dbReference type="SAM" id="Phobius"/>
    </source>
</evidence>
<dbReference type="InterPro" id="IPR036404">
    <property type="entry name" value="Jacalin-like_lectin_dom_sf"/>
</dbReference>
<dbReference type="InterPro" id="IPR001229">
    <property type="entry name" value="Jacalin-like_lectin_dom"/>
</dbReference>
<evidence type="ECO:0000313" key="4">
    <source>
        <dbReference type="EMBL" id="CAG8507031.1"/>
    </source>
</evidence>
<protein>
    <submittedName>
        <fullName evidence="4">7382_t:CDS:1</fullName>
    </submittedName>
</protein>
<dbReference type="SUPFAM" id="SSF51101">
    <property type="entry name" value="Mannose-binding lectins"/>
    <property type="match status" value="1"/>
</dbReference>
<feature type="domain" description="Jacalin-type lectin" evidence="3">
    <location>
        <begin position="348"/>
        <end position="497"/>
    </location>
</feature>
<feature type="region of interest" description="Disordered" evidence="1">
    <location>
        <begin position="1"/>
        <end position="37"/>
    </location>
</feature>
<dbReference type="Pfam" id="PF01419">
    <property type="entry name" value="Jacalin"/>
    <property type="match status" value="1"/>
</dbReference>
<evidence type="ECO:0000256" key="1">
    <source>
        <dbReference type="SAM" id="MobiDB-lite"/>
    </source>
</evidence>
<reference evidence="4" key="1">
    <citation type="submission" date="2021-06" db="EMBL/GenBank/DDBJ databases">
        <authorList>
            <person name="Kallberg Y."/>
            <person name="Tangrot J."/>
            <person name="Rosling A."/>
        </authorList>
    </citation>
    <scope>NUCLEOTIDE SEQUENCE</scope>
    <source>
        <strain evidence="4">FL966</strain>
    </source>
</reference>
<proteinExistence type="predicted"/>
<evidence type="ECO:0000259" key="3">
    <source>
        <dbReference type="PROSITE" id="PS51752"/>
    </source>
</evidence>
<keyword evidence="2" id="KW-0812">Transmembrane</keyword>
<feature type="compositionally biased region" description="Low complexity" evidence="1">
    <location>
        <begin position="8"/>
        <end position="17"/>
    </location>
</feature>
<dbReference type="OrthoDB" id="2379702at2759"/>
<dbReference type="PROSITE" id="PS51752">
    <property type="entry name" value="JACALIN_LECTIN"/>
    <property type="match status" value="1"/>
</dbReference>
<accession>A0A9N8ZTR5</accession>
<feature type="transmembrane region" description="Helical" evidence="2">
    <location>
        <begin position="45"/>
        <end position="63"/>
    </location>
</feature>
<dbReference type="PANTHER" id="PTHR21054:SF2">
    <property type="entry name" value="MIP04191P"/>
    <property type="match status" value="1"/>
</dbReference>
<dbReference type="PANTHER" id="PTHR21054">
    <property type="entry name" value="ZINC METALLOPROTEINASE-RELATED"/>
    <property type="match status" value="1"/>
</dbReference>
<dbReference type="Gene3D" id="2.100.10.30">
    <property type="entry name" value="Jacalin-like lectin domain"/>
    <property type="match status" value="1"/>
</dbReference>
<dbReference type="AlphaFoldDB" id="A0A9N8ZTR5"/>
<sequence>MKINKNPESSLSSEASSTIRQRRRPSVSDIPVSGTNSTNQDGKKLLNRLAVVLLLFAILTYFVKIQFKQNIPQSNEGLNMENIVNIFDTGSKKLSSLEIPETNEINKYRINVRDLGVIIKKSDIIVQNGKLISEVLFELDKEIQAAGKEIEEFRHQAKNFLWSLADEVNSITEEIERVKQFEGHLFNLFIGLNSQLVSTNLLNFIRERLKVIEKQIPGLQNQLKQVIGSISKFQHGANSAHEYLIDGEREAEQVLKKHWLGEVIDYNLRRRAESELVHVQCIIKLLREIAPSLINFETFLNEYHRKIQDVSKEVRHVRSFAKITTESIKYLRKAVTDLEKQHEKFSSAEKQIGHKPMDSYYFDDIINSRNRDCTEFHALIEKPNKAHLKKIRIWSSDIVNAIAFFYSDDTSAIYGTPGDGDPYDFDWHKDEKIKNIVIRIGSVLYAIQFQTNQGRVSDMRGGEQGNAYYVHAGDNIPSIGIHGSFSRQICSIGIIAH</sequence>
<dbReference type="EMBL" id="CAJVQA010001222">
    <property type="protein sequence ID" value="CAG8507031.1"/>
    <property type="molecule type" value="Genomic_DNA"/>
</dbReference>
<dbReference type="Proteomes" id="UP000789759">
    <property type="component" value="Unassembled WGS sequence"/>
</dbReference>
<name>A0A9N8ZTR5_9GLOM</name>
<comment type="caution">
    <text evidence="4">The sequence shown here is derived from an EMBL/GenBank/DDBJ whole genome shotgun (WGS) entry which is preliminary data.</text>
</comment>
<keyword evidence="2" id="KW-1133">Transmembrane helix</keyword>
<keyword evidence="2" id="KW-0472">Membrane</keyword>
<keyword evidence="5" id="KW-1185">Reference proteome</keyword>